<dbReference type="InterPro" id="IPR011009">
    <property type="entry name" value="Kinase-like_dom_sf"/>
</dbReference>
<dbReference type="OrthoDB" id="40902at2759"/>
<name>A0A9W8H4C9_9FUNG</name>
<evidence type="ECO:0000256" key="2">
    <source>
        <dbReference type="ARBA" id="ARBA00022527"/>
    </source>
</evidence>
<keyword evidence="8" id="KW-0342">GTP-binding</keyword>
<evidence type="ECO:0000259" key="12">
    <source>
        <dbReference type="PROSITE" id="PS50011"/>
    </source>
</evidence>
<dbReference type="InterPro" id="IPR004130">
    <property type="entry name" value="Gpn"/>
</dbReference>
<dbReference type="AlphaFoldDB" id="A0A9W8H4C9"/>
<dbReference type="PROSITE" id="PS00107">
    <property type="entry name" value="PROTEIN_KINASE_ATP"/>
    <property type="match status" value="1"/>
</dbReference>
<dbReference type="SMART" id="SM00220">
    <property type="entry name" value="S_TKc"/>
    <property type="match status" value="1"/>
</dbReference>
<dbReference type="Proteomes" id="UP001140011">
    <property type="component" value="Unassembled WGS sequence"/>
</dbReference>
<dbReference type="InterPro" id="IPR030231">
    <property type="entry name" value="Gpn2"/>
</dbReference>
<evidence type="ECO:0000256" key="7">
    <source>
        <dbReference type="ARBA" id="ARBA00022840"/>
    </source>
</evidence>
<dbReference type="EMBL" id="JANBUH010000005">
    <property type="protein sequence ID" value="KAJ2757174.1"/>
    <property type="molecule type" value="Genomic_DNA"/>
</dbReference>
<comment type="caution">
    <text evidence="13">The sequence shown here is derived from an EMBL/GenBank/DDBJ whole genome shotgun (WGS) entry which is preliminary data.</text>
</comment>
<dbReference type="GO" id="GO:0005737">
    <property type="term" value="C:cytoplasm"/>
    <property type="evidence" value="ECO:0007669"/>
    <property type="project" value="TreeGrafter"/>
</dbReference>
<evidence type="ECO:0000256" key="5">
    <source>
        <dbReference type="ARBA" id="ARBA00022777"/>
    </source>
</evidence>
<feature type="compositionally biased region" description="Low complexity" evidence="11">
    <location>
        <begin position="642"/>
        <end position="653"/>
    </location>
</feature>
<dbReference type="CDD" id="cd05117">
    <property type="entry name" value="STKc_CAMK"/>
    <property type="match status" value="1"/>
</dbReference>
<dbReference type="Pfam" id="PF00069">
    <property type="entry name" value="Pkinase"/>
    <property type="match status" value="1"/>
</dbReference>
<comment type="similarity">
    <text evidence="1">Belongs to the GPN-loop GTPase family.</text>
</comment>
<proteinExistence type="inferred from homology"/>
<dbReference type="Gene3D" id="3.40.50.300">
    <property type="entry name" value="P-loop containing nucleotide triphosphate hydrolases"/>
    <property type="match status" value="1"/>
</dbReference>
<keyword evidence="7 10" id="KW-0067">ATP-binding</keyword>
<keyword evidence="3" id="KW-0808">Transferase</keyword>
<evidence type="ECO:0000256" key="9">
    <source>
        <dbReference type="ARBA" id="ARBA00080015"/>
    </source>
</evidence>
<accession>A0A9W8H4C9</accession>
<sequence>MPFGQLVIGPPGSGKTTYCNGMQQFLNALGRKTVIVNLDPANDSMPYECAVNVEDLITLEDAMDAYQLGPNGGMVYCVEYLEKNIEWLAAKLKPYADDGYYFIFDCPGQVELYTHNQSIKAIVQRLEKLHYRLACVHLVDSSYCTEASRFISVLLLSLTTMTMLEMPHVNVLSKIDLLEQMGQLDFSLEYYTSVMDLDYLLFHLNEREPSTRFGDLNKVICELIEDYSLVGFSTLCITDKHSVANLLKEVDKANGYIFGALSQANESILMSANSTDLLSEARDAQMRYETLRDATTDIRPGGAGNTPLNSLLENIMTSAIRGMWHHLAQQPESYERKQYYVFGRVLGAGTFGEVREATFTPDGRHVAIKVIKKSGLSGDEAMVLKEIDIVRHLHHPNIVKLLDWFESKDKYYLVFELCTGGELFEEISKRGHFSEKDATYLIRCGYESISYLHDHNIVHRDIKPENFIFRDRTPDAPLMLADFGIARIMKSDDEILSTMCGSYGYAAPEVLLRQGHGKAVDVWSMGIVTFSILCGYSPFWRFEKPKPLMAAMLSDNIEFLDAYWWDVSENAKDFIRRSLKSNPNERMTASEALQHPWLTGAPASTRDLLPDVIHNFNARATLRRAVLKVQALNRIRKLSLSSSGRSLSDSSSASDKERSLSSEMDVEQDGVADGPSELPQQQSPQPYSPPADPKDSIPGSWAPQG</sequence>
<dbReference type="GO" id="GO:0005525">
    <property type="term" value="F:GTP binding"/>
    <property type="evidence" value="ECO:0007669"/>
    <property type="project" value="UniProtKB-KW"/>
</dbReference>
<dbReference type="FunFam" id="3.30.200.20:FF:000315">
    <property type="entry name" value="Calcium-dependent protein kinase 3"/>
    <property type="match status" value="1"/>
</dbReference>
<dbReference type="InterPro" id="IPR027417">
    <property type="entry name" value="P-loop_NTPase"/>
</dbReference>
<dbReference type="GO" id="GO:0004674">
    <property type="term" value="F:protein serine/threonine kinase activity"/>
    <property type="evidence" value="ECO:0007669"/>
    <property type="project" value="UniProtKB-KW"/>
</dbReference>
<evidence type="ECO:0000256" key="11">
    <source>
        <dbReference type="SAM" id="MobiDB-lite"/>
    </source>
</evidence>
<dbReference type="PANTHER" id="PTHR21231">
    <property type="entry name" value="XPA-BINDING PROTEIN 1-RELATED"/>
    <property type="match status" value="1"/>
</dbReference>
<evidence type="ECO:0000256" key="1">
    <source>
        <dbReference type="ARBA" id="ARBA00005290"/>
    </source>
</evidence>
<dbReference type="PROSITE" id="PS50011">
    <property type="entry name" value="PROTEIN_KINASE_DOM"/>
    <property type="match status" value="1"/>
</dbReference>
<evidence type="ECO:0000256" key="3">
    <source>
        <dbReference type="ARBA" id="ARBA00022679"/>
    </source>
</evidence>
<keyword evidence="4 10" id="KW-0547">Nucleotide-binding</keyword>
<dbReference type="InterPro" id="IPR008271">
    <property type="entry name" value="Ser/Thr_kinase_AS"/>
</dbReference>
<keyword evidence="14" id="KW-1185">Reference proteome</keyword>
<dbReference type="PANTHER" id="PTHR21231:SF3">
    <property type="entry name" value="GPN-LOOP GTPASE 2"/>
    <property type="match status" value="1"/>
</dbReference>
<evidence type="ECO:0000313" key="13">
    <source>
        <dbReference type="EMBL" id="KAJ2757174.1"/>
    </source>
</evidence>
<dbReference type="SUPFAM" id="SSF52540">
    <property type="entry name" value="P-loop containing nucleoside triphosphate hydrolases"/>
    <property type="match status" value="1"/>
</dbReference>
<dbReference type="CDD" id="cd17871">
    <property type="entry name" value="GPN2"/>
    <property type="match status" value="1"/>
</dbReference>
<reference evidence="13" key="1">
    <citation type="submission" date="2022-07" db="EMBL/GenBank/DDBJ databases">
        <title>Phylogenomic reconstructions and comparative analyses of Kickxellomycotina fungi.</title>
        <authorList>
            <person name="Reynolds N.K."/>
            <person name="Stajich J.E."/>
            <person name="Barry K."/>
            <person name="Grigoriev I.V."/>
            <person name="Crous P."/>
            <person name="Smith M.E."/>
        </authorList>
    </citation>
    <scope>NUCLEOTIDE SEQUENCE</scope>
    <source>
        <strain evidence="13">BCRC 34297</strain>
    </source>
</reference>
<dbReference type="Pfam" id="PF03029">
    <property type="entry name" value="ATP_bind_1"/>
    <property type="match status" value="1"/>
</dbReference>
<feature type="region of interest" description="Disordered" evidence="11">
    <location>
        <begin position="642"/>
        <end position="705"/>
    </location>
</feature>
<protein>
    <recommendedName>
        <fullName evidence="9">ATP-binding domain 1 family member B homolog</fullName>
    </recommendedName>
</protein>
<dbReference type="FunFam" id="3.40.50.300:FF:000338">
    <property type="entry name" value="GPN-loop GTPase 2"/>
    <property type="match status" value="1"/>
</dbReference>
<keyword evidence="6" id="KW-0378">Hydrolase</keyword>
<feature type="binding site" evidence="10">
    <location>
        <position position="373"/>
    </location>
    <ligand>
        <name>ATP</name>
        <dbReference type="ChEBI" id="CHEBI:30616"/>
    </ligand>
</feature>
<dbReference type="GO" id="GO:0003924">
    <property type="term" value="F:GTPase activity"/>
    <property type="evidence" value="ECO:0007669"/>
    <property type="project" value="TreeGrafter"/>
</dbReference>
<evidence type="ECO:0000256" key="4">
    <source>
        <dbReference type="ARBA" id="ARBA00022741"/>
    </source>
</evidence>
<keyword evidence="5" id="KW-0418">Kinase</keyword>
<feature type="domain" description="Protein kinase" evidence="12">
    <location>
        <begin position="340"/>
        <end position="598"/>
    </location>
</feature>
<evidence type="ECO:0000256" key="8">
    <source>
        <dbReference type="ARBA" id="ARBA00023134"/>
    </source>
</evidence>
<dbReference type="InterPro" id="IPR000719">
    <property type="entry name" value="Prot_kinase_dom"/>
</dbReference>
<keyword evidence="2" id="KW-0723">Serine/threonine-protein kinase</keyword>
<evidence type="ECO:0000256" key="10">
    <source>
        <dbReference type="PROSITE-ProRule" id="PRU10141"/>
    </source>
</evidence>
<dbReference type="SUPFAM" id="SSF56112">
    <property type="entry name" value="Protein kinase-like (PK-like)"/>
    <property type="match status" value="1"/>
</dbReference>
<dbReference type="InterPro" id="IPR017441">
    <property type="entry name" value="Protein_kinase_ATP_BS"/>
</dbReference>
<evidence type="ECO:0000256" key="6">
    <source>
        <dbReference type="ARBA" id="ARBA00022801"/>
    </source>
</evidence>
<dbReference type="PROSITE" id="PS00108">
    <property type="entry name" value="PROTEIN_KINASE_ST"/>
    <property type="match status" value="1"/>
</dbReference>
<dbReference type="Gene3D" id="1.10.510.10">
    <property type="entry name" value="Transferase(Phosphotransferase) domain 1"/>
    <property type="match status" value="1"/>
</dbReference>
<feature type="compositionally biased region" description="Low complexity" evidence="11">
    <location>
        <begin position="675"/>
        <end position="685"/>
    </location>
</feature>
<gene>
    <name evidence="13" type="ORF">GGI19_000224</name>
</gene>
<evidence type="ECO:0000313" key="14">
    <source>
        <dbReference type="Proteomes" id="UP001140011"/>
    </source>
</evidence>
<organism evidence="13 14">
    <name type="scientific">Coemansia pectinata</name>
    <dbReference type="NCBI Taxonomy" id="1052879"/>
    <lineage>
        <taxon>Eukaryota</taxon>
        <taxon>Fungi</taxon>
        <taxon>Fungi incertae sedis</taxon>
        <taxon>Zoopagomycota</taxon>
        <taxon>Kickxellomycotina</taxon>
        <taxon>Kickxellomycetes</taxon>
        <taxon>Kickxellales</taxon>
        <taxon>Kickxellaceae</taxon>
        <taxon>Coemansia</taxon>
    </lineage>
</organism>
<dbReference type="GO" id="GO:0005524">
    <property type="term" value="F:ATP binding"/>
    <property type="evidence" value="ECO:0007669"/>
    <property type="project" value="UniProtKB-UniRule"/>
</dbReference>
<dbReference type="FunFam" id="1.10.510.10:FF:000571">
    <property type="entry name" value="Maternal embryonic leucine zipper kinase"/>
    <property type="match status" value="1"/>
</dbReference>